<name>A0A9E7CRU6_ALIAG</name>
<reference evidence="2" key="1">
    <citation type="journal article" date="2022" name="G3 (Bethesda)">
        <title>Unveiling the complete genome sequence of Alicyclobacillus acidoterrestris DSM 3922T, a taint-producing strain.</title>
        <authorList>
            <person name="Leonardo I.C."/>
            <person name="Barreto Crespo M.T."/>
            <person name="Gaspar F.B."/>
        </authorList>
    </citation>
    <scope>NUCLEOTIDE SEQUENCE [LARGE SCALE GENOMIC DNA]</scope>
    <source>
        <strain evidence="2">DSM 3922</strain>
    </source>
</reference>
<dbReference type="AlphaFoldDB" id="A0A9E7CRU6"/>
<organism evidence="1 2">
    <name type="scientific">Alicyclobacillus acidoterrestris (strain ATCC 49025 / DSM 3922 / CIP 106132 / NCIMB 13137 / GD3B)</name>
    <dbReference type="NCBI Taxonomy" id="1356854"/>
    <lineage>
        <taxon>Bacteria</taxon>
        <taxon>Bacillati</taxon>
        <taxon>Bacillota</taxon>
        <taxon>Bacilli</taxon>
        <taxon>Bacillales</taxon>
        <taxon>Alicyclobacillaceae</taxon>
        <taxon>Alicyclobacillus</taxon>
    </lineage>
</organism>
<protein>
    <submittedName>
        <fullName evidence="1">Uncharacterized protein</fullName>
    </submittedName>
</protein>
<dbReference type="EMBL" id="CP080467">
    <property type="protein sequence ID" value="UNO48535.1"/>
    <property type="molecule type" value="Genomic_DNA"/>
</dbReference>
<dbReference type="RefSeq" id="WP_161624379.1">
    <property type="nucleotide sequence ID" value="NZ_AURB01000162.1"/>
</dbReference>
<sequence length="80" mass="8703">MITFDTGLVVVFLTTGSVGLGADWCFEEKGPQMFMMTAATATTEPPSIPLATILYPVFTVCPRFPADDKVDLGFLIIQQE</sequence>
<gene>
    <name evidence="1" type="ORF">K1I37_18020</name>
</gene>
<proteinExistence type="predicted"/>
<dbReference type="Proteomes" id="UP000829401">
    <property type="component" value="Chromosome"/>
</dbReference>
<dbReference type="KEGG" id="aaco:K1I37_18020"/>
<keyword evidence="2" id="KW-1185">Reference proteome</keyword>
<evidence type="ECO:0000313" key="1">
    <source>
        <dbReference type="EMBL" id="UNO48535.1"/>
    </source>
</evidence>
<evidence type="ECO:0000313" key="2">
    <source>
        <dbReference type="Proteomes" id="UP000829401"/>
    </source>
</evidence>
<accession>A0A9E7CRU6</accession>